<keyword evidence="1" id="KW-0808">Transferase</keyword>
<dbReference type="InterPro" id="IPR000182">
    <property type="entry name" value="GNAT_dom"/>
</dbReference>
<dbReference type="InterPro" id="IPR050769">
    <property type="entry name" value="NAT_camello-type"/>
</dbReference>
<accession>A0ABQ3XL17</accession>
<dbReference type="InterPro" id="IPR016181">
    <property type="entry name" value="Acyl_CoA_acyltransferase"/>
</dbReference>
<keyword evidence="4" id="KW-1185">Reference proteome</keyword>
<dbReference type="SUPFAM" id="SSF55729">
    <property type="entry name" value="Acyl-CoA N-acyltransferases (Nat)"/>
    <property type="match status" value="1"/>
</dbReference>
<evidence type="ECO:0000313" key="4">
    <source>
        <dbReference type="Proteomes" id="UP000612282"/>
    </source>
</evidence>
<sequence length="143" mass="16102">MANAEVYHRQFGWNTDYEVLVAGIVAGFGARHDPARETGWIAELDGRRVGCVFLVATDDPTVARLRILVVTPDGRGRQLGTRLVQECLTFARNAGYQRVTLWTNDVLVAARRIYESFGFTLTDQEPHHSFGHDLVGQNWMVEL</sequence>
<dbReference type="Proteomes" id="UP000612282">
    <property type="component" value="Unassembled WGS sequence"/>
</dbReference>
<dbReference type="EMBL" id="BOMG01000094">
    <property type="protein sequence ID" value="GID59186.1"/>
    <property type="molecule type" value="Genomic_DNA"/>
</dbReference>
<comment type="caution">
    <text evidence="3">The sequence shown here is derived from an EMBL/GenBank/DDBJ whole genome shotgun (WGS) entry which is preliminary data.</text>
</comment>
<proteinExistence type="predicted"/>
<dbReference type="PROSITE" id="PS51186">
    <property type="entry name" value="GNAT"/>
    <property type="match status" value="1"/>
</dbReference>
<evidence type="ECO:0000313" key="3">
    <source>
        <dbReference type="EMBL" id="GID59186.1"/>
    </source>
</evidence>
<evidence type="ECO:0000259" key="2">
    <source>
        <dbReference type="PROSITE" id="PS51186"/>
    </source>
</evidence>
<dbReference type="PANTHER" id="PTHR13947:SF37">
    <property type="entry name" value="LD18367P"/>
    <property type="match status" value="1"/>
</dbReference>
<name>A0ABQ3XL17_9ACTN</name>
<protein>
    <submittedName>
        <fullName evidence="3">MarR family transcriptional regulator</fullName>
    </submittedName>
</protein>
<dbReference type="Pfam" id="PF00583">
    <property type="entry name" value="Acetyltransf_1"/>
    <property type="match status" value="1"/>
</dbReference>
<evidence type="ECO:0000256" key="1">
    <source>
        <dbReference type="ARBA" id="ARBA00022679"/>
    </source>
</evidence>
<dbReference type="PANTHER" id="PTHR13947">
    <property type="entry name" value="GNAT FAMILY N-ACETYLTRANSFERASE"/>
    <property type="match status" value="1"/>
</dbReference>
<organism evidence="3 4">
    <name type="scientific">Actinoplanes couchii</name>
    <dbReference type="NCBI Taxonomy" id="403638"/>
    <lineage>
        <taxon>Bacteria</taxon>
        <taxon>Bacillati</taxon>
        <taxon>Actinomycetota</taxon>
        <taxon>Actinomycetes</taxon>
        <taxon>Micromonosporales</taxon>
        <taxon>Micromonosporaceae</taxon>
        <taxon>Actinoplanes</taxon>
    </lineage>
</organism>
<reference evidence="3 4" key="1">
    <citation type="submission" date="2021-01" db="EMBL/GenBank/DDBJ databases">
        <title>Whole genome shotgun sequence of Actinoplanes couchii NBRC 106145.</title>
        <authorList>
            <person name="Komaki H."/>
            <person name="Tamura T."/>
        </authorList>
    </citation>
    <scope>NUCLEOTIDE SEQUENCE [LARGE SCALE GENOMIC DNA]</scope>
    <source>
        <strain evidence="3 4">NBRC 106145</strain>
    </source>
</reference>
<gene>
    <name evidence="3" type="ORF">Aco03nite_075900</name>
</gene>
<dbReference type="CDD" id="cd04301">
    <property type="entry name" value="NAT_SF"/>
    <property type="match status" value="1"/>
</dbReference>
<dbReference type="Gene3D" id="3.40.630.30">
    <property type="match status" value="1"/>
</dbReference>
<feature type="domain" description="N-acetyltransferase" evidence="2">
    <location>
        <begin position="1"/>
        <end position="143"/>
    </location>
</feature>